<organism evidence="4">
    <name type="scientific">Gongylonema pulchrum</name>
    <dbReference type="NCBI Taxonomy" id="637853"/>
    <lineage>
        <taxon>Eukaryota</taxon>
        <taxon>Metazoa</taxon>
        <taxon>Ecdysozoa</taxon>
        <taxon>Nematoda</taxon>
        <taxon>Chromadorea</taxon>
        <taxon>Rhabditida</taxon>
        <taxon>Spirurina</taxon>
        <taxon>Spiruromorpha</taxon>
        <taxon>Spiruroidea</taxon>
        <taxon>Gongylonematidae</taxon>
        <taxon>Gongylonema</taxon>
    </lineage>
</organism>
<dbReference type="PANTHER" id="PTHR12000">
    <property type="entry name" value="HEMOGLOBINASE FAMILY MEMBER"/>
    <property type="match status" value="1"/>
</dbReference>
<dbReference type="Pfam" id="PF01650">
    <property type="entry name" value="Peptidase_C13"/>
    <property type="match status" value="1"/>
</dbReference>
<dbReference type="GO" id="GO:0005773">
    <property type="term" value="C:vacuole"/>
    <property type="evidence" value="ECO:0007669"/>
    <property type="project" value="GOC"/>
</dbReference>
<dbReference type="GO" id="GO:0006624">
    <property type="term" value="P:vacuolar protein processing"/>
    <property type="evidence" value="ECO:0007669"/>
    <property type="project" value="TreeGrafter"/>
</dbReference>
<gene>
    <name evidence="2" type="ORF">GPUH_LOCUS2419</name>
</gene>
<dbReference type="InterPro" id="IPR001096">
    <property type="entry name" value="Peptidase_C13"/>
</dbReference>
<name>A0A183D128_9BILA</name>
<dbReference type="PRINTS" id="PR00776">
    <property type="entry name" value="HEMOGLOBNASE"/>
</dbReference>
<evidence type="ECO:0000313" key="3">
    <source>
        <dbReference type="Proteomes" id="UP000271098"/>
    </source>
</evidence>
<dbReference type="AlphaFoldDB" id="A0A183D128"/>
<dbReference type="EMBL" id="UYRT01003624">
    <property type="protein sequence ID" value="VDK34113.1"/>
    <property type="molecule type" value="Genomic_DNA"/>
</dbReference>
<dbReference type="PANTHER" id="PTHR12000:SF42">
    <property type="entry name" value="LEGUMAIN"/>
    <property type="match status" value="1"/>
</dbReference>
<dbReference type="OrthoDB" id="192611at2759"/>
<protein>
    <submittedName>
        <fullName evidence="4">Legumain</fullName>
    </submittedName>
</protein>
<dbReference type="WBParaSite" id="GPUH_0000242401-mRNA-1">
    <property type="protein sequence ID" value="GPUH_0000242401-mRNA-1"/>
    <property type="gene ID" value="GPUH_0000242401"/>
</dbReference>
<dbReference type="GO" id="GO:0004197">
    <property type="term" value="F:cysteine-type endopeptidase activity"/>
    <property type="evidence" value="ECO:0007669"/>
    <property type="project" value="TreeGrafter"/>
</dbReference>
<accession>A0A183D128</accession>
<dbReference type="GO" id="GO:0051603">
    <property type="term" value="P:proteolysis involved in protein catabolic process"/>
    <property type="evidence" value="ECO:0007669"/>
    <property type="project" value="TreeGrafter"/>
</dbReference>
<evidence type="ECO:0000313" key="2">
    <source>
        <dbReference type="EMBL" id="VDK34113.1"/>
    </source>
</evidence>
<evidence type="ECO:0000313" key="4">
    <source>
        <dbReference type="WBParaSite" id="GPUH_0000242401-mRNA-1"/>
    </source>
</evidence>
<keyword evidence="3" id="KW-1185">Reference proteome</keyword>
<comment type="similarity">
    <text evidence="1">Belongs to the peptidase C13 family.</text>
</comment>
<evidence type="ECO:0000256" key="1">
    <source>
        <dbReference type="ARBA" id="ARBA00009941"/>
    </source>
</evidence>
<sequence length="170" mass="18909">MAYDDIAYNPANPYPGEVFNRPFGPNVYPGVVIDYKGDDVTPSNVIAVLTGNSSAVKGGNGRVVESTVEDNIFVYFADHGATGIIAIIDDELTAKQLNDALRTMHARKRYHQTVLYIEACESGSMFDGLLRDNINGTTFSFFIFRMHLLHMLILSHSHFIQLPSRTHLCL</sequence>
<reference evidence="2 3" key="2">
    <citation type="submission" date="2018-11" db="EMBL/GenBank/DDBJ databases">
        <authorList>
            <consortium name="Pathogen Informatics"/>
        </authorList>
    </citation>
    <scope>NUCLEOTIDE SEQUENCE [LARGE SCALE GENOMIC DNA]</scope>
</reference>
<reference evidence="4" key="1">
    <citation type="submission" date="2016-06" db="UniProtKB">
        <authorList>
            <consortium name="WormBaseParasite"/>
        </authorList>
    </citation>
    <scope>IDENTIFICATION</scope>
</reference>
<dbReference type="Gene3D" id="3.40.50.1460">
    <property type="match status" value="1"/>
</dbReference>
<proteinExistence type="inferred from homology"/>
<dbReference type="Proteomes" id="UP000271098">
    <property type="component" value="Unassembled WGS sequence"/>
</dbReference>